<reference evidence="1 2" key="1">
    <citation type="submission" date="2020-08" db="EMBL/GenBank/DDBJ databases">
        <title>Novel species isolated from subtropical streams in China.</title>
        <authorList>
            <person name="Lu H."/>
        </authorList>
    </citation>
    <scope>NUCLEOTIDE SEQUENCE [LARGE SCALE GENOMIC DNA]</scope>
    <source>
        <strain evidence="1 2">LX15W</strain>
    </source>
</reference>
<sequence length="152" mass="17198">MSILTFTLHRKTLKVSALEGRFTEKLSFEARFPKGDSLSTQEGKQVKTGYVEIVFEKTEYETEKIYFIDASEDIDTGTVYPPSISFFAKVTPDIFALIRDSNTNTTLSLKLQTDMLGPIQFNDPMGEAKLWDISLQNPVVVESYEITLSHSE</sequence>
<comment type="caution">
    <text evidence="1">The sequence shown here is derived from an EMBL/GenBank/DDBJ whole genome shotgun (WGS) entry which is preliminary data.</text>
</comment>
<protein>
    <submittedName>
        <fullName evidence="1">Uncharacterized protein</fullName>
    </submittedName>
</protein>
<proteinExistence type="predicted"/>
<dbReference type="Proteomes" id="UP000624279">
    <property type="component" value="Unassembled WGS sequence"/>
</dbReference>
<organism evidence="1 2">
    <name type="scientific">Undibacterium flavidum</name>
    <dbReference type="NCBI Taxonomy" id="2762297"/>
    <lineage>
        <taxon>Bacteria</taxon>
        <taxon>Pseudomonadati</taxon>
        <taxon>Pseudomonadota</taxon>
        <taxon>Betaproteobacteria</taxon>
        <taxon>Burkholderiales</taxon>
        <taxon>Oxalobacteraceae</taxon>
        <taxon>Undibacterium</taxon>
    </lineage>
</organism>
<accession>A0ABR6YGI7</accession>
<dbReference type="EMBL" id="JACOGA010000021">
    <property type="protein sequence ID" value="MBC3875652.1"/>
    <property type="molecule type" value="Genomic_DNA"/>
</dbReference>
<gene>
    <name evidence="1" type="ORF">H8K55_18830</name>
</gene>
<evidence type="ECO:0000313" key="1">
    <source>
        <dbReference type="EMBL" id="MBC3875652.1"/>
    </source>
</evidence>
<name>A0ABR6YGI7_9BURK</name>
<keyword evidence="2" id="KW-1185">Reference proteome</keyword>
<evidence type="ECO:0000313" key="2">
    <source>
        <dbReference type="Proteomes" id="UP000624279"/>
    </source>
</evidence>
<dbReference type="RefSeq" id="WP_186943614.1">
    <property type="nucleotide sequence ID" value="NZ_JACOGA010000021.1"/>
</dbReference>